<comment type="caution">
    <text evidence="2">The sequence shown here is derived from an EMBL/GenBank/DDBJ whole genome shotgun (WGS) entry which is preliminary data.</text>
</comment>
<gene>
    <name evidence="2" type="ORF">SEMRO_369_G128210.1</name>
</gene>
<dbReference type="AlphaFoldDB" id="A0A9N8HC79"/>
<sequence length="129" mass="14423">MCSPLDEFTATSWGNDKLRMFLVVQDNAAGRSSFQMERKRITRWHSWRASLAREVASVTPAEASTVIDEPPQAPRRRASLTEDESMSLKELQEKECIGSESSCLLCTSARLSPERKPHGKSKTYSAMSA</sequence>
<reference evidence="2" key="1">
    <citation type="submission" date="2020-06" db="EMBL/GenBank/DDBJ databases">
        <authorList>
            <consortium name="Plant Systems Biology data submission"/>
        </authorList>
    </citation>
    <scope>NUCLEOTIDE SEQUENCE</scope>
    <source>
        <strain evidence="2">D6</strain>
    </source>
</reference>
<evidence type="ECO:0000256" key="1">
    <source>
        <dbReference type="SAM" id="MobiDB-lite"/>
    </source>
</evidence>
<dbReference type="Proteomes" id="UP001153069">
    <property type="component" value="Unassembled WGS sequence"/>
</dbReference>
<dbReference type="EMBL" id="CAICTM010000368">
    <property type="protein sequence ID" value="CAB9508976.1"/>
    <property type="molecule type" value="Genomic_DNA"/>
</dbReference>
<evidence type="ECO:0000313" key="2">
    <source>
        <dbReference type="EMBL" id="CAB9508976.1"/>
    </source>
</evidence>
<protein>
    <submittedName>
        <fullName evidence="2">Uncharacterized protein</fullName>
    </submittedName>
</protein>
<accession>A0A9N8HC79</accession>
<organism evidence="2 3">
    <name type="scientific">Seminavis robusta</name>
    <dbReference type="NCBI Taxonomy" id="568900"/>
    <lineage>
        <taxon>Eukaryota</taxon>
        <taxon>Sar</taxon>
        <taxon>Stramenopiles</taxon>
        <taxon>Ochrophyta</taxon>
        <taxon>Bacillariophyta</taxon>
        <taxon>Bacillariophyceae</taxon>
        <taxon>Bacillariophycidae</taxon>
        <taxon>Naviculales</taxon>
        <taxon>Naviculaceae</taxon>
        <taxon>Seminavis</taxon>
    </lineage>
</organism>
<proteinExistence type="predicted"/>
<name>A0A9N8HC79_9STRA</name>
<keyword evidence="3" id="KW-1185">Reference proteome</keyword>
<feature type="region of interest" description="Disordered" evidence="1">
    <location>
        <begin position="62"/>
        <end position="84"/>
    </location>
</feature>
<evidence type="ECO:0000313" key="3">
    <source>
        <dbReference type="Proteomes" id="UP001153069"/>
    </source>
</evidence>